<dbReference type="EMBL" id="BMIU01000006">
    <property type="protein sequence ID" value="GGF28325.1"/>
    <property type="molecule type" value="Genomic_DNA"/>
</dbReference>
<accession>A0ABQ1UYF5</accession>
<keyword evidence="2" id="KW-1185">Reference proteome</keyword>
<proteinExistence type="predicted"/>
<organism evidence="1 2">
    <name type="scientific">Echinicola rosea</name>
    <dbReference type="NCBI Taxonomy" id="1807691"/>
    <lineage>
        <taxon>Bacteria</taxon>
        <taxon>Pseudomonadati</taxon>
        <taxon>Bacteroidota</taxon>
        <taxon>Cytophagia</taxon>
        <taxon>Cytophagales</taxon>
        <taxon>Cyclobacteriaceae</taxon>
        <taxon>Echinicola</taxon>
    </lineage>
</organism>
<name>A0ABQ1UYF5_9BACT</name>
<dbReference type="Proteomes" id="UP000647339">
    <property type="component" value="Unassembled WGS sequence"/>
</dbReference>
<protein>
    <submittedName>
        <fullName evidence="1">Uncharacterized protein</fullName>
    </submittedName>
</protein>
<comment type="caution">
    <text evidence="1">The sequence shown here is derived from an EMBL/GenBank/DDBJ whole genome shotgun (WGS) entry which is preliminary data.</text>
</comment>
<dbReference type="RefSeq" id="WP_262892078.1">
    <property type="nucleotide sequence ID" value="NZ_BMIU01000006.1"/>
</dbReference>
<gene>
    <name evidence="1" type="ORF">GCM10011339_15660</name>
</gene>
<evidence type="ECO:0000313" key="1">
    <source>
        <dbReference type="EMBL" id="GGF28325.1"/>
    </source>
</evidence>
<reference evidence="2" key="1">
    <citation type="journal article" date="2019" name="Int. J. Syst. Evol. Microbiol.">
        <title>The Global Catalogue of Microorganisms (GCM) 10K type strain sequencing project: providing services to taxonomists for standard genome sequencing and annotation.</title>
        <authorList>
            <consortium name="The Broad Institute Genomics Platform"/>
            <consortium name="The Broad Institute Genome Sequencing Center for Infectious Disease"/>
            <person name="Wu L."/>
            <person name="Ma J."/>
        </authorList>
    </citation>
    <scope>NUCLEOTIDE SEQUENCE [LARGE SCALE GENOMIC DNA]</scope>
    <source>
        <strain evidence="2">CGMCC 1.15407</strain>
    </source>
</reference>
<evidence type="ECO:0000313" key="2">
    <source>
        <dbReference type="Proteomes" id="UP000647339"/>
    </source>
</evidence>
<sequence>MANNGHKFSFADAELKVIQHDVIALWGGIDLSELVTDEQIGLVF</sequence>